<dbReference type="EMBL" id="NMTR01000014">
    <property type="protein sequence ID" value="PDX61554.1"/>
    <property type="molecule type" value="Genomic_DNA"/>
</dbReference>
<keyword evidence="2" id="KW-1185">Reference proteome</keyword>
<dbReference type="Proteomes" id="UP000220959">
    <property type="component" value="Unassembled WGS sequence"/>
</dbReference>
<organism evidence="1 2">
    <name type="scientific">Faecalibacterium langellae</name>
    <dbReference type="NCBI Taxonomy" id="3435293"/>
    <lineage>
        <taxon>Bacteria</taxon>
        <taxon>Bacillati</taxon>
        <taxon>Bacillota</taxon>
        <taxon>Clostridia</taxon>
        <taxon>Eubacteriales</taxon>
        <taxon>Oscillospiraceae</taxon>
        <taxon>Faecalibacterium</taxon>
    </lineage>
</organism>
<reference evidence="1 2" key="1">
    <citation type="journal article" date="2017" name="Front. Microbiol.">
        <title>New Insights into the Diversity of the Genus Faecalibacterium.</title>
        <authorList>
            <person name="Benevides L."/>
            <person name="Burman S."/>
            <person name="Martin R."/>
            <person name="Robert V."/>
            <person name="Thomas M."/>
            <person name="Miquel S."/>
            <person name="Chain F."/>
            <person name="Sokol H."/>
            <person name="Bermudez-Humaran L.G."/>
            <person name="Morrison M."/>
            <person name="Langella P."/>
            <person name="Azevedo V.A."/>
            <person name="Chatel J.M."/>
            <person name="Soares S."/>
        </authorList>
    </citation>
    <scope>NUCLEOTIDE SEQUENCE [LARGE SCALE GENOMIC DNA]</scope>
    <source>
        <strain evidence="2">CNCM I-4541</strain>
    </source>
</reference>
<evidence type="ECO:0000313" key="2">
    <source>
        <dbReference type="Proteomes" id="UP000220959"/>
    </source>
</evidence>
<comment type="caution">
    <text evidence="1">The sequence shown here is derived from an EMBL/GenBank/DDBJ whole genome shotgun (WGS) entry which is preliminary data.</text>
</comment>
<name>A0ACC9D0D8_9FIRM</name>
<protein>
    <submittedName>
        <fullName evidence="1">Uncharacterized protein</fullName>
    </submittedName>
</protein>
<evidence type="ECO:0000313" key="1">
    <source>
        <dbReference type="EMBL" id="PDX61554.1"/>
    </source>
</evidence>
<accession>A0ACC9D0D8</accession>
<gene>
    <name evidence="1" type="ORF">CGS49_06040</name>
</gene>
<sequence length="83" mass="9210">MLAAVWKLPNFAADQEGFGSLSAARAIAWHGTGDSVFISTCWVVLLHRPPQVKALVDFWEVSLHLPDCTLMLPDNRGISLWSF</sequence>
<proteinExistence type="predicted"/>